<dbReference type="Proteomes" id="UP000269335">
    <property type="component" value="Unassembled WGS sequence"/>
</dbReference>
<gene>
    <name evidence="1" type="ORF">ALO81_102194</name>
    <name evidence="4" type="ORF">ALQ51_102100</name>
    <name evidence="3" type="ORF">ALQ53_103394</name>
    <name evidence="2" type="ORF">ALQ64_102434</name>
</gene>
<dbReference type="EMBL" id="RBPH01000097">
    <property type="protein sequence ID" value="RMN82766.1"/>
    <property type="molecule type" value="Genomic_DNA"/>
</dbReference>
<dbReference type="Proteomes" id="UP000050564">
    <property type="component" value="Unassembled WGS sequence"/>
</dbReference>
<dbReference type="EMBL" id="LJPX01000382">
    <property type="protein sequence ID" value="KPW70733.1"/>
    <property type="molecule type" value="Genomic_DNA"/>
</dbReference>
<dbReference type="AlphaFoldDB" id="A0A0P9NH99"/>
<dbReference type="EMBL" id="RBPJ01000300">
    <property type="protein sequence ID" value="RMN88559.1"/>
    <property type="molecule type" value="Genomic_DNA"/>
</dbReference>
<evidence type="ECO:0000313" key="3">
    <source>
        <dbReference type="EMBL" id="RMN82766.1"/>
    </source>
</evidence>
<sequence>MQDVRSQTENNKTAPRQLPYWLDQCDESGISAQKNTFALGPVCGSLKKDVKGQVAKNNNRPPDKQKRA</sequence>
<evidence type="ECO:0000313" key="5">
    <source>
        <dbReference type="Proteomes" id="UP000050564"/>
    </source>
</evidence>
<accession>A0A0P9NH99</accession>
<protein>
    <submittedName>
        <fullName evidence="1">Uncharacterized protein</fullName>
    </submittedName>
</protein>
<comment type="caution">
    <text evidence="1">The sequence shown here is derived from an EMBL/GenBank/DDBJ whole genome shotgun (WGS) entry which is preliminary data.</text>
</comment>
<dbReference type="Proteomes" id="UP000270524">
    <property type="component" value="Unassembled WGS sequence"/>
</dbReference>
<evidence type="ECO:0000313" key="6">
    <source>
        <dbReference type="Proteomes" id="UP000269335"/>
    </source>
</evidence>
<reference evidence="6 7" key="2">
    <citation type="submission" date="2018-08" db="EMBL/GenBank/DDBJ databases">
        <title>Recombination of ecologically and evolutionarily significant loci maintains genetic cohesion in the Pseudomonas syringae species complex.</title>
        <authorList>
            <person name="Dillon M."/>
            <person name="Thakur S."/>
            <person name="Almeida R.N.D."/>
            <person name="Weir B.S."/>
            <person name="Guttman D.S."/>
        </authorList>
    </citation>
    <scope>NUCLEOTIDE SEQUENCE [LARGE SCALE GENOMIC DNA]</scope>
    <source>
        <strain evidence="3 6">ICMP 15201</strain>
        <strain evidence="4 7">ICMP 15203</strain>
        <strain evidence="2 8">ICMP 2821</strain>
    </source>
</reference>
<evidence type="ECO:0000313" key="8">
    <source>
        <dbReference type="Proteomes" id="UP000281372"/>
    </source>
</evidence>
<evidence type="ECO:0000313" key="7">
    <source>
        <dbReference type="Proteomes" id="UP000270524"/>
    </source>
</evidence>
<reference evidence="1 5" key="1">
    <citation type="submission" date="2015-09" db="EMBL/GenBank/DDBJ databases">
        <title>Genome announcement of multiple Pseudomonas syringae strains.</title>
        <authorList>
            <person name="Thakur S."/>
            <person name="Wang P.W."/>
            <person name="Gong Y."/>
            <person name="Weir B.S."/>
            <person name="Guttman D.S."/>
        </authorList>
    </citation>
    <scope>NUCLEOTIDE SEQUENCE [LARGE SCALE GENOMIC DNA]</scope>
    <source>
        <strain evidence="1 5">ICMP2823</strain>
    </source>
</reference>
<evidence type="ECO:0000313" key="1">
    <source>
        <dbReference type="EMBL" id="KPW70733.1"/>
    </source>
</evidence>
<dbReference type="PATRIC" id="fig|86840.3.peg.2196"/>
<organism evidence="1 5">
    <name type="scientific">Pseudomonas cannabina</name>
    <dbReference type="NCBI Taxonomy" id="86840"/>
    <lineage>
        <taxon>Bacteria</taxon>
        <taxon>Pseudomonadati</taxon>
        <taxon>Pseudomonadota</taxon>
        <taxon>Gammaproteobacteria</taxon>
        <taxon>Pseudomonadales</taxon>
        <taxon>Pseudomonadaceae</taxon>
        <taxon>Pseudomonas</taxon>
    </lineage>
</organism>
<dbReference type="EMBL" id="RBOW01000395">
    <property type="protein sequence ID" value="RMN32699.1"/>
    <property type="molecule type" value="Genomic_DNA"/>
</dbReference>
<proteinExistence type="predicted"/>
<dbReference type="Proteomes" id="UP000281372">
    <property type="component" value="Unassembled WGS sequence"/>
</dbReference>
<evidence type="ECO:0000313" key="2">
    <source>
        <dbReference type="EMBL" id="RMN32699.1"/>
    </source>
</evidence>
<evidence type="ECO:0000313" key="4">
    <source>
        <dbReference type="EMBL" id="RMN88559.1"/>
    </source>
</evidence>
<name>A0A0P9NH99_PSECA</name>